<dbReference type="AlphaFoldDB" id="A0A367YVY2"/>
<reference evidence="4 5" key="1">
    <citation type="submission" date="2018-07" db="EMBL/GenBank/DDBJ databases">
        <title>Desertimonas flava gen. nov. sp. nov.</title>
        <authorList>
            <person name="Liu S."/>
        </authorList>
    </citation>
    <scope>NUCLEOTIDE SEQUENCE [LARGE SCALE GENOMIC DNA]</scope>
    <source>
        <strain evidence="4 5">16Sb5-5</strain>
    </source>
</reference>
<feature type="transmembrane region" description="Helical" evidence="2">
    <location>
        <begin position="141"/>
        <end position="167"/>
    </location>
</feature>
<name>A0A367YVY2_9ACTN</name>
<dbReference type="GO" id="GO:0006508">
    <property type="term" value="P:proteolysis"/>
    <property type="evidence" value="ECO:0007669"/>
    <property type="project" value="UniProtKB-KW"/>
</dbReference>
<dbReference type="GO" id="GO:0004175">
    <property type="term" value="F:endopeptidase activity"/>
    <property type="evidence" value="ECO:0007669"/>
    <property type="project" value="UniProtKB-ARBA"/>
</dbReference>
<keyword evidence="2" id="KW-0472">Membrane</keyword>
<evidence type="ECO:0000313" key="5">
    <source>
        <dbReference type="Proteomes" id="UP000252770"/>
    </source>
</evidence>
<evidence type="ECO:0000313" key="4">
    <source>
        <dbReference type="EMBL" id="RCK69897.1"/>
    </source>
</evidence>
<dbReference type="Pfam" id="PF02517">
    <property type="entry name" value="Rce1-like"/>
    <property type="match status" value="1"/>
</dbReference>
<feature type="compositionally biased region" description="Pro residues" evidence="1">
    <location>
        <begin position="7"/>
        <end position="16"/>
    </location>
</feature>
<proteinExistence type="predicted"/>
<dbReference type="InterPro" id="IPR003675">
    <property type="entry name" value="Rce1/LyrA-like_dom"/>
</dbReference>
<feature type="region of interest" description="Disordered" evidence="1">
    <location>
        <begin position="1"/>
        <end position="29"/>
    </location>
</feature>
<gene>
    <name evidence="4" type="ORF">DT076_07660</name>
</gene>
<feature type="transmembrane region" description="Helical" evidence="2">
    <location>
        <begin position="236"/>
        <end position="254"/>
    </location>
</feature>
<comment type="caution">
    <text evidence="4">The sequence shown here is derived from an EMBL/GenBank/DDBJ whole genome shotgun (WGS) entry which is preliminary data.</text>
</comment>
<dbReference type="GO" id="GO:0008237">
    <property type="term" value="F:metallopeptidase activity"/>
    <property type="evidence" value="ECO:0007669"/>
    <property type="project" value="UniProtKB-KW"/>
</dbReference>
<evidence type="ECO:0000259" key="3">
    <source>
        <dbReference type="Pfam" id="PF02517"/>
    </source>
</evidence>
<feature type="transmembrane region" description="Helical" evidence="2">
    <location>
        <begin position="261"/>
        <end position="282"/>
    </location>
</feature>
<feature type="transmembrane region" description="Helical" evidence="2">
    <location>
        <begin position="209"/>
        <end position="230"/>
    </location>
</feature>
<protein>
    <submittedName>
        <fullName evidence="4">CPBP family intramembrane metalloprotease</fullName>
    </submittedName>
</protein>
<keyword evidence="4" id="KW-0378">Hydrolase</keyword>
<evidence type="ECO:0000256" key="2">
    <source>
        <dbReference type="SAM" id="Phobius"/>
    </source>
</evidence>
<keyword evidence="5" id="KW-1185">Reference proteome</keyword>
<keyword evidence="2" id="KW-0812">Transmembrane</keyword>
<feature type="transmembrane region" description="Helical" evidence="2">
    <location>
        <begin position="100"/>
        <end position="121"/>
    </location>
</feature>
<feature type="transmembrane region" description="Helical" evidence="2">
    <location>
        <begin position="179"/>
        <end position="197"/>
    </location>
</feature>
<dbReference type="Proteomes" id="UP000252770">
    <property type="component" value="Unassembled WGS sequence"/>
</dbReference>
<keyword evidence="2" id="KW-1133">Transmembrane helix</keyword>
<evidence type="ECO:0000256" key="1">
    <source>
        <dbReference type="SAM" id="MobiDB-lite"/>
    </source>
</evidence>
<dbReference type="EMBL" id="QOUI01000004">
    <property type="protein sequence ID" value="RCK69897.1"/>
    <property type="molecule type" value="Genomic_DNA"/>
</dbReference>
<keyword evidence="4" id="KW-0482">Metalloprotease</keyword>
<keyword evidence="4" id="KW-0645">Protease</keyword>
<feature type="domain" description="CAAX prenyl protease 2/Lysostaphin resistance protein A-like" evidence="3">
    <location>
        <begin position="182"/>
        <end position="271"/>
    </location>
</feature>
<feature type="transmembrane region" description="Helical" evidence="2">
    <location>
        <begin position="53"/>
        <end position="73"/>
    </location>
</feature>
<feature type="transmembrane region" description="Helical" evidence="2">
    <location>
        <begin position="294"/>
        <end position="312"/>
    </location>
</feature>
<dbReference type="GO" id="GO:0080120">
    <property type="term" value="P:CAAX-box protein maturation"/>
    <property type="evidence" value="ECO:0007669"/>
    <property type="project" value="UniProtKB-ARBA"/>
</dbReference>
<accession>A0A367YVY2</accession>
<organism evidence="4 5">
    <name type="scientific">Desertihabitans brevis</name>
    <dbReference type="NCBI Taxonomy" id="2268447"/>
    <lineage>
        <taxon>Bacteria</taxon>
        <taxon>Bacillati</taxon>
        <taxon>Actinomycetota</taxon>
        <taxon>Actinomycetes</taxon>
        <taxon>Propionibacteriales</taxon>
        <taxon>Propionibacteriaceae</taxon>
        <taxon>Desertihabitans</taxon>
    </lineage>
</organism>
<dbReference type="RefSeq" id="WP_114126083.1">
    <property type="nucleotide sequence ID" value="NZ_QOUI01000004.1"/>
</dbReference>
<sequence>MSADLPTPAPPTPPTTGPTDSGPVTCGPHPGAPEPLPYHLLARTRPGHRWRTLLVVLLAAALWLGACLVLLAFDAATRRVLGLDLVARILSTDFTDPVGFIGGFGIVALMLPASLVAQRLLGARPTGLLSSVTGRLRWRWLLHSLALVLGVQLVVLTVDIVVLTPLLGGEVPAPVLQPWAWFTLLGAVLLVPVQCAGEEYAFRGLAMQLVGSWLRHPAFAIVLPVPVFALGHGYDLWGALDVAVAGLAAGWVAWRTGGLEAAIALHVVNNVTITVLTAVGWADPAATSGSPLGLALSLAGTTASLWLVTRAADRAGVQRRRPALPTGEAVAVG</sequence>